<dbReference type="PANTHER" id="PTHR43840">
    <property type="entry name" value="MITOCHONDRIAL METAL TRANSPORTER 1-RELATED"/>
    <property type="match status" value="1"/>
</dbReference>
<evidence type="ECO:0000313" key="9">
    <source>
        <dbReference type="Proteomes" id="UP000327013"/>
    </source>
</evidence>
<keyword evidence="6" id="KW-0472">Membrane</keyword>
<dbReference type="OrthoDB" id="435980at2759"/>
<name>A0A5N6KWC8_9ROSI</name>
<comment type="subcellular location">
    <subcellularLocation>
        <location evidence="1">Membrane</location>
        <topology evidence="1">Multi-pass membrane protein</topology>
    </subcellularLocation>
</comment>
<dbReference type="Pfam" id="PF01545">
    <property type="entry name" value="Cation_efflux"/>
    <property type="match status" value="1"/>
</dbReference>
<dbReference type="InterPro" id="IPR027469">
    <property type="entry name" value="Cation_efflux_TMD_sf"/>
</dbReference>
<dbReference type="GO" id="GO:0055082">
    <property type="term" value="P:intracellular chemical homeostasis"/>
    <property type="evidence" value="ECO:0007669"/>
    <property type="project" value="UniProtKB-ARBA"/>
</dbReference>
<dbReference type="InterPro" id="IPR036837">
    <property type="entry name" value="Cation_efflux_CTD_sf"/>
</dbReference>
<dbReference type="FunFam" id="1.20.1510.10:FF:000013">
    <property type="entry name" value="Cation efflux family protein"/>
    <property type="match status" value="1"/>
</dbReference>
<dbReference type="PANTHER" id="PTHR43840:SF15">
    <property type="entry name" value="MITOCHONDRIAL METAL TRANSPORTER 1-RELATED"/>
    <property type="match status" value="1"/>
</dbReference>
<dbReference type="Gene3D" id="3.30.70.1350">
    <property type="entry name" value="Cation efflux protein, cytoplasmic domain"/>
    <property type="match status" value="1"/>
</dbReference>
<dbReference type="FunFam" id="3.30.70.1350:FF:000010">
    <property type="entry name" value="Cation efflux family protein, putative"/>
    <property type="match status" value="1"/>
</dbReference>
<evidence type="ECO:0000256" key="2">
    <source>
        <dbReference type="ARBA" id="ARBA00022448"/>
    </source>
</evidence>
<accession>A0A5N6KWC8</accession>
<dbReference type="AlphaFoldDB" id="A0A5N6KWC8"/>
<evidence type="ECO:0000256" key="5">
    <source>
        <dbReference type="ARBA" id="ARBA00023065"/>
    </source>
</evidence>
<keyword evidence="3" id="KW-0812">Transmembrane</keyword>
<evidence type="ECO:0000256" key="3">
    <source>
        <dbReference type="ARBA" id="ARBA00022692"/>
    </source>
</evidence>
<evidence type="ECO:0000256" key="4">
    <source>
        <dbReference type="ARBA" id="ARBA00022989"/>
    </source>
</evidence>
<dbReference type="SUPFAM" id="SSF161111">
    <property type="entry name" value="Cation efflux protein transmembrane domain-like"/>
    <property type="match status" value="1"/>
</dbReference>
<evidence type="ECO:0000259" key="7">
    <source>
        <dbReference type="Pfam" id="PF01545"/>
    </source>
</evidence>
<dbReference type="GO" id="GO:0008324">
    <property type="term" value="F:monoatomic cation transmembrane transporter activity"/>
    <property type="evidence" value="ECO:0007669"/>
    <property type="project" value="InterPro"/>
</dbReference>
<feature type="domain" description="Cation efflux protein transmembrane" evidence="7">
    <location>
        <begin position="122"/>
        <end position="339"/>
    </location>
</feature>
<dbReference type="GO" id="GO:0005739">
    <property type="term" value="C:mitochondrion"/>
    <property type="evidence" value="ECO:0007669"/>
    <property type="project" value="UniProtKB-ARBA"/>
</dbReference>
<dbReference type="EMBL" id="VIBQ01000014">
    <property type="protein sequence ID" value="KAB8349737.1"/>
    <property type="molecule type" value="Genomic_DNA"/>
</dbReference>
<evidence type="ECO:0000313" key="8">
    <source>
        <dbReference type="EMBL" id="KAB8349737.1"/>
    </source>
</evidence>
<organism evidence="8 9">
    <name type="scientific">Carpinus fangiana</name>
    <dbReference type="NCBI Taxonomy" id="176857"/>
    <lineage>
        <taxon>Eukaryota</taxon>
        <taxon>Viridiplantae</taxon>
        <taxon>Streptophyta</taxon>
        <taxon>Embryophyta</taxon>
        <taxon>Tracheophyta</taxon>
        <taxon>Spermatophyta</taxon>
        <taxon>Magnoliopsida</taxon>
        <taxon>eudicotyledons</taxon>
        <taxon>Gunneridae</taxon>
        <taxon>Pentapetalae</taxon>
        <taxon>rosids</taxon>
        <taxon>fabids</taxon>
        <taxon>Fagales</taxon>
        <taxon>Betulaceae</taxon>
        <taxon>Carpinus</taxon>
    </lineage>
</organism>
<evidence type="ECO:0000256" key="1">
    <source>
        <dbReference type="ARBA" id="ARBA00004141"/>
    </source>
</evidence>
<dbReference type="NCBIfam" id="TIGR01297">
    <property type="entry name" value="CDF"/>
    <property type="match status" value="1"/>
</dbReference>
<dbReference type="InterPro" id="IPR002524">
    <property type="entry name" value="Cation_efflux"/>
</dbReference>
<sequence>MLLPRGAYARVPASLHHCRPLTRTPTALCASYLSSHQPRNRRTATLSASKSCAPAHLILHTLPQLALQRNRLGVTPSSFIMATTKQTQTRTHTGHSHNHHHHDNTFLTSTDKTDAGVRITRIGLYVNLGMAITKSFGGYYFNSRALLADGLHSLTDLVSDVITLATVSWSLKPPTARFPHAYGKIESLGSLGVSGILLAGGFLMGWDAVYALMNLYVPGFADFLHIFGLGSSGHGHGGAVDDMGPNINAAWLAAGSIAIKERLYHATLKVARERKSNVLASNAYHHRVDSLTALVALVMIIGSNFMTSAAWMDPVGGLVISLMVVQAGWGNTRDSLLELADVGVDEEMRNKVRAAATTALAAPAVAQLLAGPGGAEVRVVGGVKAGQSFLMDIELGVPAGLTVQDTQRVEHSVRDAVGASVRGVKRVRIRFVPRDAGEPALGDEFIDPLIAARGSPEPEEVPAPNGKAHKH</sequence>
<reference evidence="8 9" key="1">
    <citation type="submission" date="2019-06" db="EMBL/GenBank/DDBJ databases">
        <title>A chromosomal-level reference genome of Carpinus fangiana (Coryloideae, Betulaceae).</title>
        <authorList>
            <person name="Yang X."/>
            <person name="Wang Z."/>
            <person name="Zhang L."/>
            <person name="Hao G."/>
            <person name="Liu J."/>
            <person name="Yang Y."/>
        </authorList>
    </citation>
    <scope>NUCLEOTIDE SEQUENCE [LARGE SCALE GENOMIC DNA]</scope>
    <source>
        <strain evidence="8">Cfa_2016G</strain>
        <tissue evidence="8">Leaf</tissue>
    </source>
</reference>
<keyword evidence="4" id="KW-1133">Transmembrane helix</keyword>
<protein>
    <recommendedName>
        <fullName evidence="7">Cation efflux protein transmembrane domain-containing protein</fullName>
    </recommendedName>
</protein>
<gene>
    <name evidence="8" type="ORF">FH972_023752</name>
</gene>
<keyword evidence="2" id="KW-0813">Transport</keyword>
<dbReference type="GO" id="GO:0016020">
    <property type="term" value="C:membrane"/>
    <property type="evidence" value="ECO:0007669"/>
    <property type="project" value="UniProtKB-SubCell"/>
</dbReference>
<dbReference type="InterPro" id="IPR050291">
    <property type="entry name" value="CDF_Transporter"/>
</dbReference>
<evidence type="ECO:0000256" key="6">
    <source>
        <dbReference type="ARBA" id="ARBA00023136"/>
    </source>
</evidence>
<comment type="caution">
    <text evidence="8">The sequence shown here is derived from an EMBL/GenBank/DDBJ whole genome shotgun (WGS) entry which is preliminary data.</text>
</comment>
<dbReference type="Proteomes" id="UP000327013">
    <property type="component" value="Unassembled WGS sequence"/>
</dbReference>
<proteinExistence type="predicted"/>
<dbReference type="Gene3D" id="1.20.1510.10">
    <property type="entry name" value="Cation efflux protein transmembrane domain"/>
    <property type="match status" value="1"/>
</dbReference>
<dbReference type="InterPro" id="IPR058533">
    <property type="entry name" value="Cation_efflux_TM"/>
</dbReference>
<keyword evidence="9" id="KW-1185">Reference proteome</keyword>
<keyword evidence="5" id="KW-0406">Ion transport</keyword>